<evidence type="ECO:0000313" key="10">
    <source>
        <dbReference type="Proteomes" id="UP000035100"/>
    </source>
</evidence>
<feature type="transmembrane region" description="Helical" evidence="8">
    <location>
        <begin position="487"/>
        <end position="510"/>
    </location>
</feature>
<feature type="transmembrane region" description="Helical" evidence="8">
    <location>
        <begin position="365"/>
        <end position="385"/>
    </location>
</feature>
<dbReference type="GO" id="GO:0030001">
    <property type="term" value="P:metal ion transport"/>
    <property type="evidence" value="ECO:0007669"/>
    <property type="project" value="UniProtKB-ARBA"/>
</dbReference>
<keyword evidence="2" id="KW-0813">Transport</keyword>
<comment type="subcellular location">
    <subcellularLocation>
        <location evidence="1">Cell membrane</location>
        <topology evidence="1">Multi-pass membrane protein</topology>
    </subcellularLocation>
</comment>
<feature type="transmembrane region" description="Helical" evidence="8">
    <location>
        <begin position="51"/>
        <end position="72"/>
    </location>
</feature>
<dbReference type="EMBL" id="AONG01000021">
    <property type="protein sequence ID" value="KIQ67657.1"/>
    <property type="molecule type" value="Genomic_DNA"/>
</dbReference>
<feature type="transmembrane region" description="Helical" evidence="8">
    <location>
        <begin position="20"/>
        <end position="39"/>
    </location>
</feature>
<keyword evidence="3" id="KW-1003">Cell membrane</keyword>
<dbReference type="eggNOG" id="COG0168">
    <property type="taxonomic scope" value="Bacteria"/>
</dbReference>
<feature type="transmembrane region" description="Helical" evidence="8">
    <location>
        <begin position="142"/>
        <end position="164"/>
    </location>
</feature>
<sequence length="517" mass="54508">MARAPASRAPARPGSRLAELPFFVLLMGLCSAAGLLPAVHALTRGDRATGLIFLAAAAIGAGLTLILALATATGRARPGTRDQLFTLVMAFAVLPVLLAVPLMIAVGDTTLLRSWFEMVSSLTTTGATVFDRVDRLNPSLHLWRATVGWLGGFLMWVMAFAVLAPMNIGGFEVRHARGFGEGGTARVVMRAADPSERLARYAARLLPIYVGLTAVLWLGLLVAGEVPIVAICHAMSTLSTSGISPIGGVPFGASGIEGEVLIFLFMAFAVSRLTWSRGLLPGDHDRLIDDPEVRLAAILIGSVTLFLFARHFLGAGEAPAETEFAAAATALWGALFTVASFLTTTGFESYWWIGAADWSGLRTPGFVLIGLAIVGGGVATTAGGVKLLRIYALARHGERELERLIHPHSIGGSGVESRRVRKEGARMAWIFFMLFAMSIFIVMGALALTGVQFETALVLAVSALSTTGPLAHVAAEHPVSYAGIPDTAKAILAAAMVVGRLEALALIALLNPELWRN</sequence>
<feature type="transmembrane region" description="Helical" evidence="8">
    <location>
        <begin position="325"/>
        <end position="353"/>
    </location>
</feature>
<dbReference type="PANTHER" id="PTHR32024:SF3">
    <property type="entry name" value="TRK SYSTEM POTASSIUM UPTAKE PROTEIN"/>
    <property type="match status" value="1"/>
</dbReference>
<gene>
    <name evidence="9" type="ORF">Wenmar_03786</name>
</gene>
<dbReference type="OrthoDB" id="7818483at2"/>
<proteinExistence type="predicted"/>
<dbReference type="AlphaFoldDB" id="A0A0D0Q569"/>
<dbReference type="GO" id="GO:0008324">
    <property type="term" value="F:monoatomic cation transmembrane transporter activity"/>
    <property type="evidence" value="ECO:0007669"/>
    <property type="project" value="InterPro"/>
</dbReference>
<evidence type="ECO:0000256" key="6">
    <source>
        <dbReference type="ARBA" id="ARBA00023065"/>
    </source>
</evidence>
<comment type="caution">
    <text evidence="9">The sequence shown here is derived from an EMBL/GenBank/DDBJ whole genome shotgun (WGS) entry which is preliminary data.</text>
</comment>
<evidence type="ECO:0000256" key="2">
    <source>
        <dbReference type="ARBA" id="ARBA00022448"/>
    </source>
</evidence>
<reference evidence="9 10" key="1">
    <citation type="submission" date="2013-01" db="EMBL/GenBank/DDBJ databases">
        <authorList>
            <person name="Fiebig A."/>
            <person name="Goeker M."/>
            <person name="Klenk H.-P.P."/>
        </authorList>
    </citation>
    <scope>NUCLEOTIDE SEQUENCE [LARGE SCALE GENOMIC DNA]</scope>
    <source>
        <strain evidence="9 10">DSM 24838</strain>
    </source>
</reference>
<dbReference type="RefSeq" id="WP_018303176.1">
    <property type="nucleotide sequence ID" value="NZ_KB902291.1"/>
</dbReference>
<feature type="transmembrane region" description="Helical" evidence="8">
    <location>
        <begin position="428"/>
        <end position="449"/>
    </location>
</feature>
<dbReference type="PATRIC" id="fig|1123501.6.peg.3914"/>
<evidence type="ECO:0000256" key="4">
    <source>
        <dbReference type="ARBA" id="ARBA00022692"/>
    </source>
</evidence>
<keyword evidence="6" id="KW-0406">Ion transport</keyword>
<dbReference type="GO" id="GO:0005886">
    <property type="term" value="C:plasma membrane"/>
    <property type="evidence" value="ECO:0007669"/>
    <property type="project" value="UniProtKB-SubCell"/>
</dbReference>
<name>A0A0D0Q569_9RHOB</name>
<dbReference type="PANTHER" id="PTHR32024">
    <property type="entry name" value="TRK SYSTEM POTASSIUM UPTAKE PROTEIN TRKG-RELATED"/>
    <property type="match status" value="1"/>
</dbReference>
<feature type="transmembrane region" description="Helical" evidence="8">
    <location>
        <begin position="205"/>
        <end position="222"/>
    </location>
</feature>
<keyword evidence="10" id="KW-1185">Reference proteome</keyword>
<evidence type="ECO:0000256" key="3">
    <source>
        <dbReference type="ARBA" id="ARBA00022475"/>
    </source>
</evidence>
<keyword evidence="4 8" id="KW-0812">Transmembrane</keyword>
<keyword evidence="5 8" id="KW-1133">Transmembrane helix</keyword>
<feature type="transmembrane region" description="Helical" evidence="8">
    <location>
        <begin position="84"/>
        <end position="106"/>
    </location>
</feature>
<keyword evidence="7 8" id="KW-0472">Membrane</keyword>
<evidence type="ECO:0000256" key="1">
    <source>
        <dbReference type="ARBA" id="ARBA00004651"/>
    </source>
</evidence>
<accession>A0A0D0Q569</accession>
<dbReference type="STRING" id="1123501.Wenmar_03786"/>
<evidence type="ECO:0000313" key="9">
    <source>
        <dbReference type="EMBL" id="KIQ67657.1"/>
    </source>
</evidence>
<dbReference type="Pfam" id="PF02386">
    <property type="entry name" value="TrkH"/>
    <property type="match status" value="2"/>
</dbReference>
<evidence type="ECO:0000256" key="5">
    <source>
        <dbReference type="ARBA" id="ARBA00022989"/>
    </source>
</evidence>
<dbReference type="Proteomes" id="UP000035100">
    <property type="component" value="Unassembled WGS sequence"/>
</dbReference>
<protein>
    <submittedName>
        <fullName evidence="9">Wenxma_20, whole genome shotgun sequence</fullName>
    </submittedName>
</protein>
<organism evidence="9 10">
    <name type="scientific">Wenxinia marina DSM 24838</name>
    <dbReference type="NCBI Taxonomy" id="1123501"/>
    <lineage>
        <taxon>Bacteria</taxon>
        <taxon>Pseudomonadati</taxon>
        <taxon>Pseudomonadota</taxon>
        <taxon>Alphaproteobacteria</taxon>
        <taxon>Rhodobacterales</taxon>
        <taxon>Roseobacteraceae</taxon>
        <taxon>Wenxinia</taxon>
    </lineage>
</organism>
<dbReference type="InterPro" id="IPR003445">
    <property type="entry name" value="Cat_transpt"/>
</dbReference>
<evidence type="ECO:0000256" key="8">
    <source>
        <dbReference type="SAM" id="Phobius"/>
    </source>
</evidence>
<evidence type="ECO:0000256" key="7">
    <source>
        <dbReference type="ARBA" id="ARBA00023136"/>
    </source>
</evidence>